<name>E4N2C9_KITSK</name>
<dbReference type="Pfam" id="PF08659">
    <property type="entry name" value="KR"/>
    <property type="match status" value="1"/>
</dbReference>
<evidence type="ECO:0000256" key="2">
    <source>
        <dbReference type="ARBA" id="ARBA00022553"/>
    </source>
</evidence>
<dbReference type="Proteomes" id="UP000007076">
    <property type="component" value="Chromosome"/>
</dbReference>
<keyword evidence="3" id="KW-0808">Transferase</keyword>
<evidence type="ECO:0000256" key="5">
    <source>
        <dbReference type="ARBA" id="ARBA00023268"/>
    </source>
</evidence>
<dbReference type="Gene3D" id="6.10.140.1830">
    <property type="match status" value="1"/>
</dbReference>
<dbReference type="Pfam" id="PF16197">
    <property type="entry name" value="KAsynt_C_assoc"/>
    <property type="match status" value="2"/>
</dbReference>
<dbReference type="FunFam" id="3.40.47.10:FF:000019">
    <property type="entry name" value="Polyketide synthase type I"/>
    <property type="match status" value="1"/>
</dbReference>
<dbReference type="Gene3D" id="3.40.366.10">
    <property type="entry name" value="Malonyl-Coenzyme A Acyl Carrier Protein, domain 2"/>
    <property type="match status" value="2"/>
</dbReference>
<feature type="region of interest" description="Disordered" evidence="7">
    <location>
        <begin position="922"/>
        <end position="967"/>
    </location>
</feature>
<dbReference type="Pfam" id="PF00109">
    <property type="entry name" value="ketoacyl-synt"/>
    <property type="match status" value="2"/>
</dbReference>
<dbReference type="FunFam" id="1.10.1200.10:FF:000007">
    <property type="entry name" value="Probable polyketide synthase pks17"/>
    <property type="match status" value="1"/>
</dbReference>
<dbReference type="Pfam" id="PF18369">
    <property type="entry name" value="PKS_DE"/>
    <property type="match status" value="1"/>
</dbReference>
<dbReference type="Gene3D" id="3.30.70.3290">
    <property type="match status" value="2"/>
</dbReference>
<dbReference type="Gene3D" id="1.10.1200.10">
    <property type="entry name" value="ACP-like"/>
    <property type="match status" value="2"/>
</dbReference>
<dbReference type="NCBIfam" id="NF045894">
    <property type="entry name" value="PKS_plus_SDR"/>
    <property type="match status" value="1"/>
</dbReference>
<dbReference type="GO" id="GO:0004315">
    <property type="term" value="F:3-oxoacyl-[acyl-carrier-protein] synthase activity"/>
    <property type="evidence" value="ECO:0007669"/>
    <property type="project" value="InterPro"/>
</dbReference>
<evidence type="ECO:0000259" key="9">
    <source>
        <dbReference type="PROSITE" id="PS52004"/>
    </source>
</evidence>
<dbReference type="InterPro" id="IPR016036">
    <property type="entry name" value="Malonyl_transacylase_ACP-bd"/>
</dbReference>
<dbReference type="GO" id="GO:0031177">
    <property type="term" value="F:phosphopantetheine binding"/>
    <property type="evidence" value="ECO:0007669"/>
    <property type="project" value="InterPro"/>
</dbReference>
<dbReference type="EMBL" id="AP010968">
    <property type="protein sequence ID" value="BAJ32313.1"/>
    <property type="molecule type" value="Genomic_DNA"/>
</dbReference>
<feature type="compositionally biased region" description="Basic and acidic residues" evidence="7">
    <location>
        <begin position="922"/>
        <end position="943"/>
    </location>
</feature>
<dbReference type="SMART" id="SM00827">
    <property type="entry name" value="PKS_AT"/>
    <property type="match status" value="2"/>
</dbReference>
<dbReference type="eggNOG" id="COG3321">
    <property type="taxonomic scope" value="Bacteria"/>
</dbReference>
<dbReference type="SUPFAM" id="SSF52151">
    <property type="entry name" value="FabD/lysophospholipase-like"/>
    <property type="match status" value="2"/>
</dbReference>
<dbReference type="Gene3D" id="3.40.50.720">
    <property type="entry name" value="NAD(P)-binding Rossmann-like Domain"/>
    <property type="match status" value="1"/>
</dbReference>
<dbReference type="SUPFAM" id="SSF53901">
    <property type="entry name" value="Thiolase-like"/>
    <property type="match status" value="2"/>
</dbReference>
<accession>E4N2C9</accession>
<evidence type="ECO:0000256" key="3">
    <source>
        <dbReference type="ARBA" id="ARBA00022679"/>
    </source>
</evidence>
<keyword evidence="5" id="KW-0511">Multifunctional enzyme</keyword>
<dbReference type="InterPro" id="IPR036291">
    <property type="entry name" value="NAD(P)-bd_dom_sf"/>
</dbReference>
<dbReference type="eggNOG" id="COG0300">
    <property type="taxonomic scope" value="Bacteria"/>
</dbReference>
<dbReference type="InterPro" id="IPR016039">
    <property type="entry name" value="Thiolase-like"/>
</dbReference>
<dbReference type="InterPro" id="IPR014031">
    <property type="entry name" value="Ketoacyl_synth_C"/>
</dbReference>
<dbReference type="InterPro" id="IPR032821">
    <property type="entry name" value="PKS_assoc"/>
</dbReference>
<dbReference type="SMART" id="SM01294">
    <property type="entry name" value="PKS_PP_betabranch"/>
    <property type="match status" value="2"/>
</dbReference>
<dbReference type="PROSITE" id="PS00606">
    <property type="entry name" value="KS3_1"/>
    <property type="match status" value="1"/>
</dbReference>
<dbReference type="GO" id="GO:0033068">
    <property type="term" value="P:macrolide biosynthetic process"/>
    <property type="evidence" value="ECO:0007669"/>
    <property type="project" value="UniProtKB-ARBA"/>
</dbReference>
<feature type="region of interest" description="Disordered" evidence="7">
    <location>
        <begin position="441"/>
        <end position="467"/>
    </location>
</feature>
<keyword evidence="11" id="KW-1185">Reference proteome</keyword>
<reference evidence="10 11" key="1">
    <citation type="journal article" date="2010" name="DNA Res.">
        <title>Genome sequence of Kitasatospora setae NBRC 14216T: an evolutionary snapshot of the family Streptomycetaceae.</title>
        <authorList>
            <person name="Ichikawa N."/>
            <person name="Oguchi A."/>
            <person name="Ikeda H."/>
            <person name="Ishikawa J."/>
            <person name="Kitani S."/>
            <person name="Watanabe Y."/>
            <person name="Nakamura S."/>
            <person name="Katano Y."/>
            <person name="Kishi E."/>
            <person name="Sasagawa M."/>
            <person name="Ankai A."/>
            <person name="Fukui S."/>
            <person name="Hashimoto Y."/>
            <person name="Kamata S."/>
            <person name="Otoguro M."/>
            <person name="Tanikawa S."/>
            <person name="Nihira T."/>
            <person name="Horinouchi S."/>
            <person name="Ohnishi Y."/>
            <person name="Hayakawa M."/>
            <person name="Kuzuyama T."/>
            <person name="Arisawa A."/>
            <person name="Nomoto F."/>
            <person name="Miura H."/>
            <person name="Takahashi Y."/>
            <person name="Fujita N."/>
        </authorList>
    </citation>
    <scope>NUCLEOTIDE SEQUENCE [LARGE SCALE GENOMIC DNA]</scope>
    <source>
        <strain evidence="11">ATCC 33774 / DSM 43861 / JCM 3304 / KCC A-0304 / NBRC 14216 / KM-6054</strain>
    </source>
</reference>
<feature type="compositionally biased region" description="Polar residues" evidence="7">
    <location>
        <begin position="944"/>
        <end position="957"/>
    </location>
</feature>
<evidence type="ECO:0000313" key="10">
    <source>
        <dbReference type="EMBL" id="BAJ32313.1"/>
    </source>
</evidence>
<keyword evidence="2" id="KW-0597">Phosphoprotein</keyword>
<dbReference type="PROSITE" id="PS50075">
    <property type="entry name" value="CARRIER"/>
    <property type="match status" value="2"/>
</dbReference>
<proteinExistence type="predicted"/>
<dbReference type="InterPro" id="IPR001227">
    <property type="entry name" value="Ac_transferase_dom_sf"/>
</dbReference>
<dbReference type="KEGG" id="ksk:KSE_65540"/>
<dbReference type="PANTHER" id="PTHR43775:SF51">
    <property type="entry name" value="INACTIVE PHENOLPHTHIOCEROL SYNTHESIS POLYKETIDE SYNTHASE TYPE I PKS1-RELATED"/>
    <property type="match status" value="1"/>
</dbReference>
<dbReference type="GO" id="GO:0004312">
    <property type="term" value="F:fatty acid synthase activity"/>
    <property type="evidence" value="ECO:0007669"/>
    <property type="project" value="TreeGrafter"/>
</dbReference>
<evidence type="ECO:0000259" key="8">
    <source>
        <dbReference type="PROSITE" id="PS50075"/>
    </source>
</evidence>
<evidence type="ECO:0000256" key="6">
    <source>
        <dbReference type="ARBA" id="ARBA00023315"/>
    </source>
</evidence>
<dbReference type="Gene3D" id="3.40.47.10">
    <property type="match status" value="2"/>
</dbReference>
<dbReference type="InterPro" id="IPR036736">
    <property type="entry name" value="ACP-like_sf"/>
</dbReference>
<dbReference type="InterPro" id="IPR050091">
    <property type="entry name" value="PKS_NRPS_Biosynth_Enz"/>
</dbReference>
<dbReference type="SMART" id="SM00823">
    <property type="entry name" value="PKS_PP"/>
    <property type="match status" value="2"/>
</dbReference>
<keyword evidence="1" id="KW-0596">Phosphopantetheine</keyword>
<dbReference type="InterPro" id="IPR013968">
    <property type="entry name" value="PKS_KR"/>
</dbReference>
<dbReference type="InterPro" id="IPR041618">
    <property type="entry name" value="PKS_DE"/>
</dbReference>
<dbReference type="CDD" id="cd08952">
    <property type="entry name" value="KR_1_SDR_x"/>
    <property type="match status" value="1"/>
</dbReference>
<evidence type="ECO:0000256" key="4">
    <source>
        <dbReference type="ARBA" id="ARBA00023194"/>
    </source>
</evidence>
<dbReference type="SUPFAM" id="SSF55048">
    <property type="entry name" value="Probable ACP-binding domain of malonyl-CoA ACP transacylase"/>
    <property type="match status" value="2"/>
</dbReference>
<dbReference type="InterPro" id="IPR057326">
    <property type="entry name" value="KR_dom"/>
</dbReference>
<keyword evidence="4" id="KW-0045">Antibiotic biosynthesis</keyword>
<dbReference type="InterPro" id="IPR009081">
    <property type="entry name" value="PP-bd_ACP"/>
</dbReference>
<evidence type="ECO:0000256" key="7">
    <source>
        <dbReference type="SAM" id="MobiDB-lite"/>
    </source>
</evidence>
<feature type="domain" description="Ketosynthase family 3 (KS3)" evidence="9">
    <location>
        <begin position="1060"/>
        <end position="1485"/>
    </location>
</feature>
<dbReference type="SMART" id="SM00825">
    <property type="entry name" value="PKS_KS"/>
    <property type="match status" value="2"/>
</dbReference>
<dbReference type="Pfam" id="PF00550">
    <property type="entry name" value="PP-binding"/>
    <property type="match status" value="2"/>
</dbReference>
<dbReference type="SUPFAM" id="SSF51735">
    <property type="entry name" value="NAD(P)-binding Rossmann-fold domains"/>
    <property type="match status" value="2"/>
</dbReference>
<dbReference type="PROSITE" id="PS52004">
    <property type="entry name" value="KS3_2"/>
    <property type="match status" value="2"/>
</dbReference>
<feature type="domain" description="Carrier" evidence="8">
    <location>
        <begin position="971"/>
        <end position="1046"/>
    </location>
</feature>
<dbReference type="InterPro" id="IPR016035">
    <property type="entry name" value="Acyl_Trfase/lysoPLipase"/>
</dbReference>
<protein>
    <submittedName>
        <fullName evidence="10">Putative modular polyketide synthase</fullName>
    </submittedName>
</protein>
<dbReference type="Pfam" id="PF02801">
    <property type="entry name" value="Ketoacyl-synt_C"/>
    <property type="match status" value="2"/>
</dbReference>
<dbReference type="InterPro" id="IPR014043">
    <property type="entry name" value="Acyl_transferase_dom"/>
</dbReference>
<dbReference type="STRING" id="452652.KSE_65540"/>
<dbReference type="InterPro" id="IPR018201">
    <property type="entry name" value="Ketoacyl_synth_AS"/>
</dbReference>
<evidence type="ECO:0000256" key="1">
    <source>
        <dbReference type="ARBA" id="ARBA00022450"/>
    </source>
</evidence>
<dbReference type="InterPro" id="IPR020806">
    <property type="entry name" value="PKS_PP-bd"/>
</dbReference>
<dbReference type="RefSeq" id="WP_014139609.1">
    <property type="nucleotide sequence ID" value="NC_016109.1"/>
</dbReference>
<organism evidence="10 11">
    <name type="scientific">Kitasatospora setae (strain ATCC 33774 / DSM 43861 / JCM 3304 / KCC A-0304 / NBRC 14216 / KM-6054)</name>
    <name type="common">Streptomyces setae</name>
    <dbReference type="NCBI Taxonomy" id="452652"/>
    <lineage>
        <taxon>Bacteria</taxon>
        <taxon>Bacillati</taxon>
        <taxon>Actinomycetota</taxon>
        <taxon>Actinomycetes</taxon>
        <taxon>Kitasatosporales</taxon>
        <taxon>Streptomycetaceae</taxon>
        <taxon>Kitasatospora</taxon>
    </lineage>
</organism>
<dbReference type="PANTHER" id="PTHR43775">
    <property type="entry name" value="FATTY ACID SYNTHASE"/>
    <property type="match status" value="1"/>
</dbReference>
<gene>
    <name evidence="10" type="primary">pks2-1</name>
    <name evidence="10" type="ordered locus">KSE_65540</name>
</gene>
<dbReference type="PATRIC" id="fig|452652.3.peg.6579"/>
<dbReference type="SUPFAM" id="SSF47336">
    <property type="entry name" value="ACP-like"/>
    <property type="match status" value="2"/>
</dbReference>
<dbReference type="GO" id="GO:0006633">
    <property type="term" value="P:fatty acid biosynthetic process"/>
    <property type="evidence" value="ECO:0007669"/>
    <property type="project" value="InterPro"/>
</dbReference>
<keyword evidence="6" id="KW-0012">Acyltransferase</keyword>
<dbReference type="InterPro" id="IPR020841">
    <property type="entry name" value="PKS_Beta-ketoAc_synthase_dom"/>
</dbReference>
<dbReference type="HOGENOM" id="CLU_000022_31_0_11"/>
<dbReference type="SMART" id="SM00822">
    <property type="entry name" value="PKS_KR"/>
    <property type="match status" value="1"/>
</dbReference>
<dbReference type="CDD" id="cd00833">
    <property type="entry name" value="PKS"/>
    <property type="match status" value="2"/>
</dbReference>
<feature type="domain" description="Ketosynthase family 3 (KS3)" evidence="9">
    <location>
        <begin position="22"/>
        <end position="433"/>
    </location>
</feature>
<dbReference type="Pfam" id="PF00698">
    <property type="entry name" value="Acyl_transf_1"/>
    <property type="match status" value="2"/>
</dbReference>
<feature type="domain" description="Carrier" evidence="8">
    <location>
        <begin position="2556"/>
        <end position="2634"/>
    </location>
</feature>
<sequence length="2732" mass="282374">MTSQGQSAADAHPHDPAAEVPAGAVAVVGLACRLPGAPDPEAFWALLAEGRTAIGQPPAHRGLDPELPPAGYLERVDGLDAEFFGLSPREAAEADPQQRLLLELGWEALEHAGIVPAALHGTRTGVYVGAMAHDYRLLRHAAEAPPLGRHTLTGLNHGLLANRISYTLGLHGPSLTLDTAQSSALTALHLAHRAVRDGDCELALAGGVNLILSSRSTDEARQFGGLSPDGRIRPLDARANGYARGEGAGLVVLKRLDRARADGDRVLAVILASEANHGGAAAGLTVPDADAQRALLERTLERAGRRPEQVQYAELHGTGTPVGDPVEAAALGAVHGHRPADAPLLVGSAKANTGHLEGAAGIVGFLKAVLALAHRQIPATPHHEQPNPAIDFARLGLRVPDTLRPWPAPDRELLASVSSFGMGGANCHVLLAGADEVPFPAEAEAGGTTPAAGETAGTAPATGETGGTAAAHTVLTLSARTPEALRDQAGRLADHLDAHPGLTGPAVAAALATTRTHFRHRAALPVTGTDRRDDLVAELRKLADGAPGADTVTGRAAEPGRLALLFSGQGSQRAGAGRELYAALPEFAAALDDTLAALDPHLDRPLRDLLFAAPGSPEATLLDRTEYTQPALFAWSTALHRTLRQHGAEAEFVLGHSVGALAAAHAADVLTLPDAARLVAARGRLMQTARTGGLMVAVQATADEVAPLLAEYGDRVALAADNGPDAVVLSGDAGPVAELAARFTELGCRTRTLTVSHAFHSAHMDSAVDEFRRIAAGLRYRAPRLTVVSDLTGAVATAEELASADYWAAHLRRPVRFRQGVRTLAELGATAWAELGPGQVLASLAKQNLADRAGAKPAVVPVLRGGDRPEPLGFLRAVGELHVSGVELAWERVHGGRVRLPLPGYPFQREPHWFGELADGKDRFADRPEGVSDPREPQSDRQARQAQPTHSTQSAQSARPERSAPVAGARKLGLPQVLDVLAAVLGHRSAERLDPERSFRELGLDSLGAVEFAERLGERGGTELPATLAYDHPSPRAVAAHLAGGPASHDPLPAAEFAPDEPVAIVSAAGRFPGGLDTPEALWELVLDGGDAIGPFPADRGWPDGLYHPEPGRPGHAYATGGGFLYGAGEFDADFFGISPREATVMDPQQRLLLEVAWESLERAGIRPADLRGSRTGVYAGLTQLDYGPRLHEPAAGHEGHLLTGSAVSVASGRIAYVLGLEGPAVTVDTACSSSLVAIHLAAQALRTGEATLALAGGVTVMSTPGMFTEFSRQRGLSADGRCRSFAAGADGTGWAEGAGVLVLERLSDARRNGHPVLAVIRGSAINSDGASNGLTAPNGLAQQRVITEALRRSGLSAAEVDAVEAHGTGTVLGDPVEAGALLDVYGRGRAEGAEPLWVGSLKSNVGHMQAAAGVGAVIKTVAALRAGVLPKSLHAEAPSPLVDWDGGIALLTEQRAWPETGRPRRAGVSSFGISGTNAHLILEQVPEEETDTPEGELTLPVVPLLVSGRSPQALRAQAGRLLETLRDDETAQVARGLASVRTSFEHRAVVLGADPEALRTGLAALAAGRSTAGVPVGAAPAGGTTAVLFTGQGSQRPGAGRELYEAFPVFAAALDEATAAFDGLLERPLLPLLLTEDGPDTALLDRTGYAQPALFALGVALYRLVEHWGVAPDRLAGHSIGELTAAHLAGVLTLADAATLVAARARLMDALPEGGSMLAVEAGEDQVRAELDSVEGLVAVAAVNGPAATVVSGESAAVAAVEQRFRALGHRVSRLRTSHAFHSPLMDPITDEFGRIAASLPHHPPRIPIRSAVDGELYDEVRPLAPEHWVGHVWREVRYLDAVRGLAEDGVTAYLELGPDAVLTALTRAILAEGEGEGDAQGAEPALAAALRRGRPEAETLLTALATVHTRGTEVDWPTVLGGPPARPAALPTYAFQRERYWFDLPAERGAATGAGTVAGEDGFWAAVEQRDRSRLAALLNLPEGEDTSALDALLPTLADWRAGRERRRAVDLLRHRIAWRPLPEPKTAAGDGRWLILLPAPDGRPAGEAERIGLWRDVLERALRQTGRETQPLEVPAGTDRAGLEALLRQATAQGAGNTDGPAAGPLAGVLSLLSLATGALADRPAVPAALADTLHLLQAAEALGLDAPVWAATSGAVGTGPADPPTDPQAAAVWGLGAAAATESPRWGGLLDLPAEPGGRPAALAAAALLGAAPEAELAVRREGLYARRLVAVEFASTESASAASDGVASDGAGADGVASDGVASGPVPLAEPRGTVLITGGTGALAGHIARVLAGRGAEHLLLVSRRGHNAPGAAELADELAVAGARKVTFAAVDVTDRSALADLLADLPDSLPLTAVVHTAAVLDDATLTELTDEQLERALGAKALAARHLDELTRELPLDAFVLYSSVASIVTLPGQANYAPGNAILDALAARRRADGLPGTAISWGLWAGEGIADPTASRLALRHGHRLLDAATALAALDEALAEGVAHRLIADGDWPALAAARPHPLLAELLPPAAESAPTGAGGGAGAAAEPVGGLRAELAAQEPAERRRTLLRAVRTESAAVLGRSGADAVDPQRGLRDQGFDSIAAVELRNRLGRLTGLRLPTTLVYDHPTAQALADELLTLLPLSAPADTASAGNGQPETGGPGARALARLGELEALLAELPADDPDRPHLLRRLGALTGGASEATSDTEQAAEYDLAAELAAAPEDDLIAFIGREFGIS</sequence>
<evidence type="ECO:0000313" key="11">
    <source>
        <dbReference type="Proteomes" id="UP000007076"/>
    </source>
</evidence>
<dbReference type="InterPro" id="IPR014030">
    <property type="entry name" value="Ketoacyl_synth_N"/>
</dbReference>